<keyword evidence="1" id="KW-0472">Membrane</keyword>
<dbReference type="Proteomes" id="UP000277580">
    <property type="component" value="Unassembled WGS sequence"/>
</dbReference>
<name>A0A3N4KN38_9PEZI</name>
<protein>
    <recommendedName>
        <fullName evidence="4">Fungal N-terminal domain-containing protein</fullName>
    </recommendedName>
</protein>
<dbReference type="OrthoDB" id="10280578at2759"/>
<dbReference type="EMBL" id="ML119132">
    <property type="protein sequence ID" value="RPB11947.1"/>
    <property type="molecule type" value="Genomic_DNA"/>
</dbReference>
<evidence type="ECO:0000313" key="3">
    <source>
        <dbReference type="Proteomes" id="UP000277580"/>
    </source>
</evidence>
<reference evidence="2 3" key="1">
    <citation type="journal article" date="2018" name="Nat. Ecol. Evol.">
        <title>Pezizomycetes genomes reveal the molecular basis of ectomycorrhizal truffle lifestyle.</title>
        <authorList>
            <person name="Murat C."/>
            <person name="Payen T."/>
            <person name="Noel B."/>
            <person name="Kuo A."/>
            <person name="Morin E."/>
            <person name="Chen J."/>
            <person name="Kohler A."/>
            <person name="Krizsan K."/>
            <person name="Balestrini R."/>
            <person name="Da Silva C."/>
            <person name="Montanini B."/>
            <person name="Hainaut M."/>
            <person name="Levati E."/>
            <person name="Barry K.W."/>
            <person name="Belfiori B."/>
            <person name="Cichocki N."/>
            <person name="Clum A."/>
            <person name="Dockter R.B."/>
            <person name="Fauchery L."/>
            <person name="Guy J."/>
            <person name="Iotti M."/>
            <person name="Le Tacon F."/>
            <person name="Lindquist E.A."/>
            <person name="Lipzen A."/>
            <person name="Malagnac F."/>
            <person name="Mello A."/>
            <person name="Molinier V."/>
            <person name="Miyauchi S."/>
            <person name="Poulain J."/>
            <person name="Riccioni C."/>
            <person name="Rubini A."/>
            <person name="Sitrit Y."/>
            <person name="Splivallo R."/>
            <person name="Traeger S."/>
            <person name="Wang M."/>
            <person name="Zifcakova L."/>
            <person name="Wipf D."/>
            <person name="Zambonelli A."/>
            <person name="Paolocci F."/>
            <person name="Nowrousian M."/>
            <person name="Ottonello S."/>
            <person name="Baldrian P."/>
            <person name="Spatafora J.W."/>
            <person name="Henrissat B."/>
            <person name="Nagy L.G."/>
            <person name="Aury J.M."/>
            <person name="Wincker P."/>
            <person name="Grigoriev I.V."/>
            <person name="Bonfante P."/>
            <person name="Martin F.M."/>
        </authorList>
    </citation>
    <scope>NUCLEOTIDE SEQUENCE [LARGE SCALE GENOMIC DNA]</scope>
    <source>
        <strain evidence="2 3">CCBAS932</strain>
    </source>
</reference>
<evidence type="ECO:0000256" key="1">
    <source>
        <dbReference type="SAM" id="Phobius"/>
    </source>
</evidence>
<proteinExistence type="predicted"/>
<organism evidence="2 3">
    <name type="scientific">Morchella conica CCBAS932</name>
    <dbReference type="NCBI Taxonomy" id="1392247"/>
    <lineage>
        <taxon>Eukaryota</taxon>
        <taxon>Fungi</taxon>
        <taxon>Dikarya</taxon>
        <taxon>Ascomycota</taxon>
        <taxon>Pezizomycotina</taxon>
        <taxon>Pezizomycetes</taxon>
        <taxon>Pezizales</taxon>
        <taxon>Morchellaceae</taxon>
        <taxon>Morchella</taxon>
    </lineage>
</organism>
<keyword evidence="3" id="KW-1185">Reference proteome</keyword>
<accession>A0A3N4KN38</accession>
<gene>
    <name evidence="2" type="ORF">P167DRAFT_574868</name>
</gene>
<evidence type="ECO:0008006" key="4">
    <source>
        <dbReference type="Google" id="ProtNLM"/>
    </source>
</evidence>
<dbReference type="InParanoid" id="A0A3N4KN38"/>
<feature type="transmembrane region" description="Helical" evidence="1">
    <location>
        <begin position="6"/>
        <end position="24"/>
    </location>
</feature>
<dbReference type="AlphaFoldDB" id="A0A3N4KN38"/>
<keyword evidence="1" id="KW-0812">Transmembrane</keyword>
<evidence type="ECO:0000313" key="2">
    <source>
        <dbReference type="EMBL" id="RPB11947.1"/>
    </source>
</evidence>
<sequence length="230" mass="26101">MDPASIVGLVASILSIIHLVTKLVEVSKTYIERARTPRYLRTIKDALESFTKALEGFKTALENLKDFAGRNPKSKAFSLLHNSHGPFLGCGKALERTMNRLKPAHGLKAMFRKPKWPISQEETFQLTRWIEKQTRVFQAAVKPDMTFLQRIAYETNLAIRSIQRGAENISRGIETGAHATELAIQQAGDILHISRDKKGIQELCQEVDGESNLSLVLRWLYPDKFDEKRQ</sequence>
<keyword evidence="1" id="KW-1133">Transmembrane helix</keyword>